<gene>
    <name evidence="4" type="ORF">SPHA_36651</name>
</gene>
<dbReference type="GO" id="GO:0009636">
    <property type="term" value="P:response to toxic substance"/>
    <property type="evidence" value="ECO:0007669"/>
    <property type="project" value="TreeGrafter"/>
</dbReference>
<sequence>MTENNSICTGIPVEQLDKMKTLNDLTLSPRSLISINHVFNTKIEEGKPITNQKSSGRCWIFAYLNQTRIPFMEKYELAEFEFSQAYLFFWDKLERSNYLLDAFVHYILIYAKRVVYHFGHHSFSPPATITWEYYNKNKVYHKVDKITPLEFYKQYVHPCWDVTEMVCLVNDPRANNAYNKLYTVEYLGNVTNGKHVLYINQPAEQLKKFALAQLQDKKSVWFGCDVGKQFQGKQHGVLDLKAHDYKKVFGCEVQTLNKAERLIYRESLMTHAMLFTGVNVDGEKTDKWRVENSWGDEDGDKGYLVMTDDWFSEYVYEVVIHKKYLPAEILAILDQNPIVLPAWDPMGSLA</sequence>
<proteinExistence type="predicted"/>
<dbReference type="PANTHER" id="PTHR10363:SF2">
    <property type="entry name" value="BLEOMYCIN HYDROLASE"/>
    <property type="match status" value="1"/>
</dbReference>
<dbReference type="GO" id="GO:0006508">
    <property type="term" value="P:proteolysis"/>
    <property type="evidence" value="ECO:0007669"/>
    <property type="project" value="UniProtKB-KW"/>
</dbReference>
<dbReference type="Pfam" id="PF03051">
    <property type="entry name" value="Peptidase_C1_2"/>
    <property type="match status" value="2"/>
</dbReference>
<dbReference type="PANTHER" id="PTHR10363">
    <property type="entry name" value="BLEOMYCIN HYDROLASE"/>
    <property type="match status" value="1"/>
</dbReference>
<comment type="caution">
    <text evidence="4">The sequence shown here is derived from an EMBL/GenBank/DDBJ whole genome shotgun (WGS) entry which is preliminary data.</text>
</comment>
<evidence type="ECO:0000256" key="1">
    <source>
        <dbReference type="ARBA" id="ARBA00022670"/>
    </source>
</evidence>
<dbReference type="GO" id="GO:0005737">
    <property type="term" value="C:cytoplasm"/>
    <property type="evidence" value="ECO:0007669"/>
    <property type="project" value="TreeGrafter"/>
</dbReference>
<keyword evidence="2 4" id="KW-0378">Hydrolase</keyword>
<dbReference type="EMBL" id="CAHIKZ030001612">
    <property type="protein sequence ID" value="CAE1269578.1"/>
    <property type="molecule type" value="Genomic_DNA"/>
</dbReference>
<name>A0A812CF99_ACAPH</name>
<protein>
    <submittedName>
        <fullName evidence="4">BLMH</fullName>
        <ecNumber evidence="4">3.4.22.40</ecNumber>
    </submittedName>
</protein>
<dbReference type="Gene3D" id="3.90.70.10">
    <property type="entry name" value="Cysteine proteinases"/>
    <property type="match status" value="2"/>
</dbReference>
<dbReference type="OrthoDB" id="2666448at2759"/>
<dbReference type="GO" id="GO:0004197">
    <property type="term" value="F:cysteine-type endopeptidase activity"/>
    <property type="evidence" value="ECO:0007669"/>
    <property type="project" value="UniProtKB-EC"/>
</dbReference>
<reference evidence="4" key="1">
    <citation type="submission" date="2021-01" db="EMBL/GenBank/DDBJ databases">
        <authorList>
            <person name="Li R."/>
            <person name="Bekaert M."/>
        </authorList>
    </citation>
    <scope>NUCLEOTIDE SEQUENCE</scope>
    <source>
        <strain evidence="4">Farmed</strain>
    </source>
</reference>
<dbReference type="AlphaFoldDB" id="A0A812CF99"/>
<dbReference type="SUPFAM" id="SSF54001">
    <property type="entry name" value="Cysteine proteinases"/>
    <property type="match status" value="1"/>
</dbReference>
<evidence type="ECO:0000313" key="5">
    <source>
        <dbReference type="Proteomes" id="UP000597762"/>
    </source>
</evidence>
<dbReference type="Proteomes" id="UP000597762">
    <property type="component" value="Unassembled WGS sequence"/>
</dbReference>
<dbReference type="EC" id="3.4.22.40" evidence="4"/>
<dbReference type="GO" id="GO:0043418">
    <property type="term" value="P:homocysteine catabolic process"/>
    <property type="evidence" value="ECO:0007669"/>
    <property type="project" value="TreeGrafter"/>
</dbReference>
<evidence type="ECO:0000313" key="4">
    <source>
        <dbReference type="EMBL" id="CAE1269578.1"/>
    </source>
</evidence>
<dbReference type="InterPro" id="IPR004134">
    <property type="entry name" value="Peptidase_C1B"/>
</dbReference>
<keyword evidence="5" id="KW-1185">Reference proteome</keyword>
<accession>A0A812CF99</accession>
<organism evidence="4 5">
    <name type="scientific">Acanthosepion pharaonis</name>
    <name type="common">Pharaoh cuttlefish</name>
    <name type="synonym">Sepia pharaonis</name>
    <dbReference type="NCBI Taxonomy" id="158019"/>
    <lineage>
        <taxon>Eukaryota</taxon>
        <taxon>Metazoa</taxon>
        <taxon>Spiralia</taxon>
        <taxon>Lophotrochozoa</taxon>
        <taxon>Mollusca</taxon>
        <taxon>Cephalopoda</taxon>
        <taxon>Coleoidea</taxon>
        <taxon>Decapodiformes</taxon>
        <taxon>Sepiida</taxon>
        <taxon>Sepiina</taxon>
        <taxon>Sepiidae</taxon>
        <taxon>Acanthosepion</taxon>
    </lineage>
</organism>
<dbReference type="GO" id="GO:0070005">
    <property type="term" value="F:cysteine-type aminopeptidase activity"/>
    <property type="evidence" value="ECO:0007669"/>
    <property type="project" value="InterPro"/>
</dbReference>
<dbReference type="InterPro" id="IPR038765">
    <property type="entry name" value="Papain-like_cys_pep_sf"/>
</dbReference>
<keyword evidence="3" id="KW-0788">Thiol protease</keyword>
<evidence type="ECO:0000256" key="2">
    <source>
        <dbReference type="ARBA" id="ARBA00022801"/>
    </source>
</evidence>
<evidence type="ECO:0000256" key="3">
    <source>
        <dbReference type="ARBA" id="ARBA00022807"/>
    </source>
</evidence>
<keyword evidence="1" id="KW-0645">Protease</keyword>